<dbReference type="NCBIfam" id="NF040493">
    <property type="entry name" value="TA_anti_VapB"/>
    <property type="match status" value="1"/>
</dbReference>
<dbReference type="Proteomes" id="UP000633219">
    <property type="component" value="Unassembled WGS sequence"/>
</dbReference>
<dbReference type="InterPro" id="IPR007159">
    <property type="entry name" value="SpoVT-AbrB_dom"/>
</dbReference>
<dbReference type="PANTHER" id="PTHR37550">
    <property type="entry name" value="ANTITOXIN VAPB1"/>
    <property type="match status" value="1"/>
</dbReference>
<dbReference type="InterPro" id="IPR037914">
    <property type="entry name" value="SpoVT-AbrB_sf"/>
</dbReference>
<dbReference type="AlphaFoldDB" id="A0A936YU25"/>
<gene>
    <name evidence="4" type="ORF">JJB09_21145</name>
</gene>
<dbReference type="PANTHER" id="PTHR37550:SF3">
    <property type="entry name" value="ANTITOXIN VAPB1"/>
    <property type="match status" value="1"/>
</dbReference>
<name>A0A936YU25_9HYPH</name>
<evidence type="ECO:0000259" key="3">
    <source>
        <dbReference type="PROSITE" id="PS51740"/>
    </source>
</evidence>
<evidence type="ECO:0000256" key="2">
    <source>
        <dbReference type="PROSITE-ProRule" id="PRU01076"/>
    </source>
</evidence>
<evidence type="ECO:0000313" key="5">
    <source>
        <dbReference type="Proteomes" id="UP000633219"/>
    </source>
</evidence>
<reference evidence="4" key="1">
    <citation type="submission" date="2021-01" db="EMBL/GenBank/DDBJ databases">
        <title>Rhizobium sp. strain KVB221 16S ribosomal RNA gene Genome sequencing and assembly.</title>
        <authorList>
            <person name="Kang M."/>
        </authorList>
    </citation>
    <scope>NUCLEOTIDE SEQUENCE</scope>
    <source>
        <strain evidence="4">KVB221</strain>
    </source>
</reference>
<dbReference type="SUPFAM" id="SSF89447">
    <property type="entry name" value="AbrB/MazE/MraZ-like"/>
    <property type="match status" value="1"/>
</dbReference>
<accession>A0A936YU25</accession>
<dbReference type="EMBL" id="JAEQNC010000014">
    <property type="protein sequence ID" value="MBL0374524.1"/>
    <property type="molecule type" value="Genomic_DNA"/>
</dbReference>
<evidence type="ECO:0000313" key="4">
    <source>
        <dbReference type="EMBL" id="MBL0374524.1"/>
    </source>
</evidence>
<comment type="caution">
    <text evidence="4">The sequence shown here is derived from an EMBL/GenBank/DDBJ whole genome shotgun (WGS) entry which is preliminary data.</text>
</comment>
<proteinExistence type="inferred from homology"/>
<dbReference type="RefSeq" id="WP_201663076.1">
    <property type="nucleotide sequence ID" value="NZ_JAEQNC010000014.1"/>
</dbReference>
<sequence>MDTAKVFWTGRSQAVRLPKEYRLAVDEVRVRKHGNAVILEPIPDGWSWLDNIVGLVDEDFIAGVEEQEIASDKPELDFFK</sequence>
<feature type="domain" description="SpoVT-AbrB" evidence="3">
    <location>
        <begin position="4"/>
        <end position="44"/>
    </location>
</feature>
<comment type="similarity">
    <text evidence="1">Belongs to the VapB family.</text>
</comment>
<protein>
    <submittedName>
        <fullName evidence="4">AbrB/MazE/SpoVT family DNA-binding domain-containing protein</fullName>
    </submittedName>
</protein>
<dbReference type="Gene3D" id="2.10.260.10">
    <property type="match status" value="1"/>
</dbReference>
<dbReference type="Pfam" id="PF04014">
    <property type="entry name" value="MazE_antitoxin"/>
    <property type="match status" value="1"/>
</dbReference>
<keyword evidence="2 4" id="KW-0238">DNA-binding</keyword>
<evidence type="ECO:0000256" key="1">
    <source>
        <dbReference type="ARBA" id="ARBA00007924"/>
    </source>
</evidence>
<organism evidence="4 5">
    <name type="scientific">Rhizobium setariae</name>
    <dbReference type="NCBI Taxonomy" id="2801340"/>
    <lineage>
        <taxon>Bacteria</taxon>
        <taxon>Pseudomonadati</taxon>
        <taxon>Pseudomonadota</taxon>
        <taxon>Alphaproteobacteria</taxon>
        <taxon>Hyphomicrobiales</taxon>
        <taxon>Rhizobiaceae</taxon>
        <taxon>Rhizobium/Agrobacterium group</taxon>
        <taxon>Rhizobium</taxon>
    </lineage>
</organism>
<dbReference type="InterPro" id="IPR051734">
    <property type="entry name" value="VapB_TA_antitoxins"/>
</dbReference>
<keyword evidence="5" id="KW-1185">Reference proteome</keyword>
<dbReference type="InterPro" id="IPR047976">
    <property type="entry name" value="Anti_VapB2-like"/>
</dbReference>
<dbReference type="GO" id="GO:0003677">
    <property type="term" value="F:DNA binding"/>
    <property type="evidence" value="ECO:0007669"/>
    <property type="project" value="UniProtKB-UniRule"/>
</dbReference>
<dbReference type="SMART" id="SM00966">
    <property type="entry name" value="SpoVT_AbrB"/>
    <property type="match status" value="1"/>
</dbReference>
<dbReference type="PROSITE" id="PS51740">
    <property type="entry name" value="SPOVT_ABRB"/>
    <property type="match status" value="1"/>
</dbReference>